<dbReference type="Proteomes" id="UP000327013">
    <property type="component" value="Chromosome 1"/>
</dbReference>
<organism evidence="1 2">
    <name type="scientific">Carpinus fangiana</name>
    <dbReference type="NCBI Taxonomy" id="176857"/>
    <lineage>
        <taxon>Eukaryota</taxon>
        <taxon>Viridiplantae</taxon>
        <taxon>Streptophyta</taxon>
        <taxon>Embryophyta</taxon>
        <taxon>Tracheophyta</taxon>
        <taxon>Spermatophyta</taxon>
        <taxon>Magnoliopsida</taxon>
        <taxon>eudicotyledons</taxon>
        <taxon>Gunneridae</taxon>
        <taxon>Pentapetalae</taxon>
        <taxon>rosids</taxon>
        <taxon>fabids</taxon>
        <taxon>Fagales</taxon>
        <taxon>Betulaceae</taxon>
        <taxon>Carpinus</taxon>
    </lineage>
</organism>
<keyword evidence="2" id="KW-1185">Reference proteome</keyword>
<dbReference type="AlphaFoldDB" id="A0A5N6QBT6"/>
<reference evidence="1 2" key="1">
    <citation type="submission" date="2019-06" db="EMBL/GenBank/DDBJ databases">
        <title>A chromosomal-level reference genome of Carpinus fangiana (Coryloideae, Betulaceae).</title>
        <authorList>
            <person name="Yang X."/>
            <person name="Wang Z."/>
            <person name="Zhang L."/>
            <person name="Hao G."/>
            <person name="Liu J."/>
            <person name="Yang Y."/>
        </authorList>
    </citation>
    <scope>NUCLEOTIDE SEQUENCE [LARGE SCALE GENOMIC DNA]</scope>
    <source>
        <strain evidence="1">Cfa_2016G</strain>
        <tissue evidence="1">Leaf</tissue>
    </source>
</reference>
<accession>A0A5N6QBT6</accession>
<evidence type="ECO:0000313" key="1">
    <source>
        <dbReference type="EMBL" id="KAE7996627.1"/>
    </source>
</evidence>
<dbReference type="EMBL" id="CM017321">
    <property type="protein sequence ID" value="KAE7996627.1"/>
    <property type="molecule type" value="Genomic_DNA"/>
</dbReference>
<dbReference type="OrthoDB" id="1103805at2759"/>
<protein>
    <recommendedName>
        <fullName evidence="3">Serine-threonine/tyrosine-protein kinase catalytic domain-containing protein</fullName>
    </recommendedName>
</protein>
<gene>
    <name evidence="1" type="ORF">FH972_001335</name>
</gene>
<sequence>MATEEDDNNNDDHDDIEAVEGRVLIENLSHMNSNVQKCLLSIFKISLTCSLAAPNERMKMEDVTRELHRIKNDFLQVRIHE</sequence>
<proteinExistence type="predicted"/>
<name>A0A5N6QBT6_9ROSI</name>
<evidence type="ECO:0008006" key="3">
    <source>
        <dbReference type="Google" id="ProtNLM"/>
    </source>
</evidence>
<evidence type="ECO:0000313" key="2">
    <source>
        <dbReference type="Proteomes" id="UP000327013"/>
    </source>
</evidence>